<evidence type="ECO:0000313" key="1">
    <source>
        <dbReference type="EMBL" id="KAK7603495.1"/>
    </source>
</evidence>
<dbReference type="AlphaFoldDB" id="A0AAN9TQT7"/>
<accession>A0AAN9TQT7</accession>
<keyword evidence="2" id="KW-1185">Reference proteome</keyword>
<reference evidence="1 2" key="1">
    <citation type="submission" date="2024-03" db="EMBL/GenBank/DDBJ databases">
        <title>Adaptation during the transition from Ophiocordyceps entomopathogen to insect associate is accompanied by gene loss and intensified selection.</title>
        <authorList>
            <person name="Ward C.M."/>
            <person name="Onetto C.A."/>
            <person name="Borneman A.R."/>
        </authorList>
    </citation>
    <scope>NUCLEOTIDE SEQUENCE [LARGE SCALE GENOMIC DNA]</scope>
    <source>
        <strain evidence="1">AWRI1</strain>
        <tissue evidence="1">Single Adult Female</tissue>
    </source>
</reference>
<gene>
    <name evidence="1" type="ORF">V9T40_003494</name>
</gene>
<evidence type="ECO:0000313" key="2">
    <source>
        <dbReference type="Proteomes" id="UP001367676"/>
    </source>
</evidence>
<sequence>MLLRSNSWLYSFYMVQSKLQYGLTYEPHSTPRPAPNPTPYYQRPESMSPYHDHHHVISPYHQPSPHHQPHLHHQFPVSHIPPDLNYRYVRRVEPEPVDYSVHACHDDPTAAEGGHRSSFVKREPVITSQSELTPDSPSSEIIVDLDQHEGGGETAILSTISSLGRSRALVKSAANVVDPADFMDQWNPSPPWSDTTMQKVPDILHHDLSPHVTTTPPTPGSNSSTQHPHPAFTFDWAPEQYVPNIQTIPPRTTNTALSSIDEENYPHILPPLSWTSEHRLFPLQPPPGMSRPSLIMKVENDGVGHHVKGEMNDKMHVFNEIDIERN</sequence>
<comment type="caution">
    <text evidence="1">The sequence shown here is derived from an EMBL/GenBank/DDBJ whole genome shotgun (WGS) entry which is preliminary data.</text>
</comment>
<name>A0AAN9TQT7_9HEMI</name>
<dbReference type="EMBL" id="JBBCAQ010000006">
    <property type="protein sequence ID" value="KAK7603495.1"/>
    <property type="molecule type" value="Genomic_DNA"/>
</dbReference>
<organism evidence="1 2">
    <name type="scientific">Parthenolecanium corni</name>
    <dbReference type="NCBI Taxonomy" id="536013"/>
    <lineage>
        <taxon>Eukaryota</taxon>
        <taxon>Metazoa</taxon>
        <taxon>Ecdysozoa</taxon>
        <taxon>Arthropoda</taxon>
        <taxon>Hexapoda</taxon>
        <taxon>Insecta</taxon>
        <taxon>Pterygota</taxon>
        <taxon>Neoptera</taxon>
        <taxon>Paraneoptera</taxon>
        <taxon>Hemiptera</taxon>
        <taxon>Sternorrhyncha</taxon>
        <taxon>Coccoidea</taxon>
        <taxon>Coccidae</taxon>
        <taxon>Parthenolecanium</taxon>
    </lineage>
</organism>
<protein>
    <submittedName>
        <fullName evidence="1">Uncharacterized protein</fullName>
    </submittedName>
</protein>
<dbReference type="Proteomes" id="UP001367676">
    <property type="component" value="Unassembled WGS sequence"/>
</dbReference>
<proteinExistence type="predicted"/>